<evidence type="ECO:0000256" key="13">
    <source>
        <dbReference type="SAM" id="Coils"/>
    </source>
</evidence>
<dbReference type="PROSITE" id="PS01000">
    <property type="entry name" value="SDH_CYT_1"/>
    <property type="match status" value="1"/>
</dbReference>
<evidence type="ECO:0000256" key="2">
    <source>
        <dbReference type="ARBA" id="ARBA00005163"/>
    </source>
</evidence>
<protein>
    <recommendedName>
        <fullName evidence="4">Succinate dehydrogenase cytochrome b560 subunit, mitochondrial</fullName>
    </recommendedName>
    <alternativeName>
        <fullName evidence="11">Malate dehydrogenase [quinone] cytochrome b560 subunit</fullName>
    </alternativeName>
</protein>
<feature type="coiled-coil region" evidence="13">
    <location>
        <begin position="179"/>
        <end position="213"/>
    </location>
</feature>
<keyword evidence="5" id="KW-0349">Heme</keyword>
<evidence type="ECO:0000256" key="4">
    <source>
        <dbReference type="ARBA" id="ARBA00014631"/>
    </source>
</evidence>
<dbReference type="InterPro" id="IPR014314">
    <property type="entry name" value="Succ_DH_cytb556"/>
</dbReference>
<evidence type="ECO:0000256" key="8">
    <source>
        <dbReference type="ARBA" id="ARBA00022989"/>
    </source>
</evidence>
<dbReference type="GO" id="GO:0046872">
    <property type="term" value="F:metal ion binding"/>
    <property type="evidence" value="ECO:0007669"/>
    <property type="project" value="UniProtKB-KW"/>
</dbReference>
<keyword evidence="9" id="KW-0408">Iron</keyword>
<evidence type="ECO:0000256" key="9">
    <source>
        <dbReference type="ARBA" id="ARBA00023004"/>
    </source>
</evidence>
<evidence type="ECO:0000256" key="1">
    <source>
        <dbReference type="ARBA" id="ARBA00004141"/>
    </source>
</evidence>
<evidence type="ECO:0000256" key="5">
    <source>
        <dbReference type="ARBA" id="ARBA00022617"/>
    </source>
</evidence>
<dbReference type="GO" id="GO:0006099">
    <property type="term" value="P:tricarboxylic acid cycle"/>
    <property type="evidence" value="ECO:0007669"/>
    <property type="project" value="InterPro"/>
</dbReference>
<dbReference type="InterPro" id="IPR018495">
    <property type="entry name" value="Succ_DH_cyt_bsu_CS"/>
</dbReference>
<dbReference type="PANTHER" id="PTHR10978:SF5">
    <property type="entry name" value="SUCCINATE DEHYDROGENASE CYTOCHROME B560 SUBUNIT, MITOCHONDRIAL"/>
    <property type="match status" value="1"/>
</dbReference>
<dbReference type="AlphaFoldDB" id="A0AAD7WUU7"/>
<dbReference type="EMBL" id="JAINUG010000029">
    <property type="protein sequence ID" value="KAJ8409815.1"/>
    <property type="molecule type" value="Genomic_DNA"/>
</dbReference>
<gene>
    <name evidence="14" type="ORF">AAFF_G00218740</name>
</gene>
<dbReference type="GO" id="GO:0005739">
    <property type="term" value="C:mitochondrion"/>
    <property type="evidence" value="ECO:0007669"/>
    <property type="project" value="GOC"/>
</dbReference>
<evidence type="ECO:0000256" key="7">
    <source>
        <dbReference type="ARBA" id="ARBA00022723"/>
    </source>
</evidence>
<proteinExistence type="predicted"/>
<dbReference type="Gene3D" id="1.20.5.540">
    <property type="entry name" value="Single helix bin"/>
    <property type="match status" value="1"/>
</dbReference>
<dbReference type="GO" id="GO:0016020">
    <property type="term" value="C:membrane"/>
    <property type="evidence" value="ECO:0007669"/>
    <property type="project" value="UniProtKB-SubCell"/>
</dbReference>
<dbReference type="PROSITE" id="PS01001">
    <property type="entry name" value="SDH_CYT_2"/>
    <property type="match status" value="1"/>
</dbReference>
<dbReference type="Pfam" id="PF01127">
    <property type="entry name" value="Sdh_cyt"/>
    <property type="match status" value="1"/>
</dbReference>
<evidence type="ECO:0000313" key="15">
    <source>
        <dbReference type="Proteomes" id="UP001221898"/>
    </source>
</evidence>
<accession>A0AAD7WUU7</accession>
<feature type="coiled-coil region" evidence="13">
    <location>
        <begin position="305"/>
        <end position="342"/>
    </location>
</feature>
<reference evidence="14" key="1">
    <citation type="journal article" date="2023" name="Science">
        <title>Genome structures resolve the early diversification of teleost fishes.</title>
        <authorList>
            <person name="Parey E."/>
            <person name="Louis A."/>
            <person name="Montfort J."/>
            <person name="Bouchez O."/>
            <person name="Roques C."/>
            <person name="Iampietro C."/>
            <person name="Lluch J."/>
            <person name="Castinel A."/>
            <person name="Donnadieu C."/>
            <person name="Desvignes T."/>
            <person name="Floi Bucao C."/>
            <person name="Jouanno E."/>
            <person name="Wen M."/>
            <person name="Mejri S."/>
            <person name="Dirks R."/>
            <person name="Jansen H."/>
            <person name="Henkel C."/>
            <person name="Chen W.J."/>
            <person name="Zahm M."/>
            <person name="Cabau C."/>
            <person name="Klopp C."/>
            <person name="Thompson A.W."/>
            <person name="Robinson-Rechavi M."/>
            <person name="Braasch I."/>
            <person name="Lecointre G."/>
            <person name="Bobe J."/>
            <person name="Postlethwait J.H."/>
            <person name="Berthelot C."/>
            <person name="Roest Crollius H."/>
            <person name="Guiguen Y."/>
        </authorList>
    </citation>
    <scope>NUCLEOTIDE SEQUENCE</scope>
    <source>
        <strain evidence="14">NC1722</strain>
    </source>
</reference>
<dbReference type="SUPFAM" id="SSF81343">
    <property type="entry name" value="Fumarate reductase respiratory complex transmembrane subunits"/>
    <property type="match status" value="1"/>
</dbReference>
<evidence type="ECO:0000256" key="11">
    <source>
        <dbReference type="ARBA" id="ARBA00045023"/>
    </source>
</evidence>
<dbReference type="GO" id="GO:0009055">
    <property type="term" value="F:electron transfer activity"/>
    <property type="evidence" value="ECO:0007669"/>
    <property type="project" value="InterPro"/>
</dbReference>
<evidence type="ECO:0000256" key="12">
    <source>
        <dbReference type="ARBA" id="ARBA00045847"/>
    </source>
</evidence>
<evidence type="ECO:0000256" key="6">
    <source>
        <dbReference type="ARBA" id="ARBA00022692"/>
    </source>
</evidence>
<dbReference type="CDD" id="cd03499">
    <property type="entry name" value="SQR_TypeC_SdhC"/>
    <property type="match status" value="1"/>
</dbReference>
<sequence length="593" mass="65281">MSNCVAFQTQLASIMEVLAKAAVAEISKLVEDGSVVLHLEVSRSHKEIDGLRRKLQQMESELRTAREAAAARGSRSVGVQVEEQLGRAERGAVDVGADAGKRPPFEPWLSEEECDVEAHNTQAVFEFTVANTCHSKWPYISASGIKTQLASIMEVLAKAAVAEISKLVEDGSVVLHLEVSRSRKEIDGLRRKLQQMERELRAAREAAVTARGSRTVGVQVQEQLGRAQRGALEDGADSGKRPPFEPWLSEEECDVGAHDTQAVFEFTVKAEQEEEHQRLNQTGCEHSAGRVNNLGSEYIISGFKVSRSRKEIDGLRRKLQQMESELRTAREAEAEAAAAAAATTATTAETVRGSRTVGVQVQEQLGRAQRGALEDGANSGKRPPFEPWLNEEECDVEAHDTQAVFEFTVLRNKSIKEETLGRVIKMALLLRSLARQSLFTSRPQFCIYRHAVPMGTTAKEEMNKFWDKNTRLNRPMSPHITIYSWSIPMMMSITHRGTGVGLSGGISLFAMAALVLPGDYPSYLELINSLSLGPALITSAKFVLAFPVTYHTLNGIRHLIWDVGKGFKIPEVYRSGYMVIVLSLLSSIALAAL</sequence>
<name>A0AAD7WUU7_9TELE</name>
<keyword evidence="7" id="KW-0479">Metal-binding</keyword>
<comment type="subcellular location">
    <subcellularLocation>
        <location evidence="1">Membrane</location>
        <topology evidence="1">Multi-pass membrane protein</topology>
    </subcellularLocation>
</comment>
<comment type="subunit">
    <text evidence="3">Component of complex II composed of four subunits: the flavoprotein (FP) SDHA, iron-sulfur protein (IP) SDHB, and a cytochrome b560 composed of SDHC and SDHD.</text>
</comment>
<dbReference type="Gene3D" id="1.20.1300.10">
    <property type="entry name" value="Fumarate reductase/succinate dehydrogenase, transmembrane subunit"/>
    <property type="match status" value="1"/>
</dbReference>
<dbReference type="GO" id="GO:0006121">
    <property type="term" value="P:mitochondrial electron transport, succinate to ubiquinone"/>
    <property type="evidence" value="ECO:0007669"/>
    <property type="project" value="TreeGrafter"/>
</dbReference>
<comment type="pathway">
    <text evidence="2">Carbohydrate metabolism; tricarboxylic acid cycle.</text>
</comment>
<comment type="caution">
    <text evidence="14">The sequence shown here is derived from an EMBL/GenBank/DDBJ whole genome shotgun (WGS) entry which is preliminary data.</text>
</comment>
<keyword evidence="8" id="KW-1133">Transmembrane helix</keyword>
<dbReference type="Proteomes" id="UP001221898">
    <property type="component" value="Unassembled WGS sequence"/>
</dbReference>
<dbReference type="FunFam" id="1.20.1300.10:FF:000006">
    <property type="entry name" value="Succinate dehydrogenase cytochrome b560 subunit, mitochondrial"/>
    <property type="match status" value="1"/>
</dbReference>
<keyword evidence="13" id="KW-0175">Coiled coil</keyword>
<feature type="coiled-coil region" evidence="13">
    <location>
        <begin position="41"/>
        <end position="68"/>
    </location>
</feature>
<dbReference type="PANTHER" id="PTHR10978">
    <property type="entry name" value="SUCCINATE DEHYDROGENASE CYTOCHROME B560 SUBUNIT"/>
    <property type="match status" value="1"/>
</dbReference>
<dbReference type="InterPro" id="IPR000701">
    <property type="entry name" value="SuccDH_FuR_B_TM-su"/>
</dbReference>
<organism evidence="14 15">
    <name type="scientific">Aldrovandia affinis</name>
    <dbReference type="NCBI Taxonomy" id="143900"/>
    <lineage>
        <taxon>Eukaryota</taxon>
        <taxon>Metazoa</taxon>
        <taxon>Chordata</taxon>
        <taxon>Craniata</taxon>
        <taxon>Vertebrata</taxon>
        <taxon>Euteleostomi</taxon>
        <taxon>Actinopterygii</taxon>
        <taxon>Neopterygii</taxon>
        <taxon>Teleostei</taxon>
        <taxon>Notacanthiformes</taxon>
        <taxon>Halosauridae</taxon>
        <taxon>Aldrovandia</taxon>
    </lineage>
</organism>
<comment type="function">
    <text evidence="12">Membrane-anchoring subunit of succinate dehydrogenase (SDH) that is involved in complex II of the mitochondrial electron transport chain and is responsible for transferring electrons from succinate to ubiquinone (coenzyme Q). SDH also oxidizes malate to the non-canonical enol form of oxaloacetate, enol-oxaloacetate. Enol-oxaloacetate, which is a potent inhibitor of the succinate dehydrogenase activity, is further isomerized into keto-oxaloacetate.</text>
</comment>
<keyword evidence="15" id="KW-1185">Reference proteome</keyword>
<evidence type="ECO:0000313" key="14">
    <source>
        <dbReference type="EMBL" id="KAJ8409815.1"/>
    </source>
</evidence>
<evidence type="ECO:0000256" key="3">
    <source>
        <dbReference type="ARBA" id="ARBA00011758"/>
    </source>
</evidence>
<keyword evidence="6" id="KW-0812">Transmembrane</keyword>
<dbReference type="NCBIfam" id="TIGR02970">
    <property type="entry name" value="succ_dehyd_cytB"/>
    <property type="match status" value="1"/>
</dbReference>
<evidence type="ECO:0000256" key="10">
    <source>
        <dbReference type="ARBA" id="ARBA00023136"/>
    </source>
</evidence>
<keyword evidence="10" id="KW-0472">Membrane</keyword>
<dbReference type="InterPro" id="IPR034804">
    <property type="entry name" value="SQR/QFR_C/D"/>
</dbReference>